<reference evidence="1" key="1">
    <citation type="submission" date="2023-07" db="EMBL/GenBank/DDBJ databases">
        <title>Wenyingzhuangia sp. chi5 genome sequencing and assembly.</title>
        <authorList>
            <person name="Park S."/>
        </authorList>
    </citation>
    <scope>NUCLEOTIDE SEQUENCE</scope>
    <source>
        <strain evidence="1">Chi5</strain>
    </source>
</reference>
<proteinExistence type="predicted"/>
<sequence length="188" mass="21578">MSYYNDYFNHTYGANYLLNYNDDGGTGMDGYPNIIVGGVKIGKNWYSGDKSKVGMSVKMKDISSTMSIEWINSESNATDENDKWMASINFIFDNNGTENSIPDSSLRDYDLVIESFSYNFDNSTNDISTSSNGVIYFFARDDNKQIKPYTITYQNKTYTYAVRYKFFNTGGIRTIKFMLNLSLMEKME</sequence>
<dbReference type="EMBL" id="JAUMIT010000005">
    <property type="protein sequence ID" value="MDO3695255.1"/>
    <property type="molecule type" value="Genomic_DNA"/>
</dbReference>
<gene>
    <name evidence="1" type="ORF">QVZ41_10400</name>
</gene>
<dbReference type="RefSeq" id="WP_302884516.1">
    <property type="nucleotide sequence ID" value="NZ_JAUMIT010000005.1"/>
</dbReference>
<comment type="caution">
    <text evidence="1">The sequence shown here is derived from an EMBL/GenBank/DDBJ whole genome shotgun (WGS) entry which is preliminary data.</text>
</comment>
<evidence type="ECO:0000313" key="2">
    <source>
        <dbReference type="Proteomes" id="UP001168642"/>
    </source>
</evidence>
<keyword evidence="2" id="KW-1185">Reference proteome</keyword>
<dbReference type="Proteomes" id="UP001168642">
    <property type="component" value="Unassembled WGS sequence"/>
</dbReference>
<accession>A0ABT8VTE5</accession>
<evidence type="ECO:0000313" key="1">
    <source>
        <dbReference type="EMBL" id="MDO3695255.1"/>
    </source>
</evidence>
<protein>
    <submittedName>
        <fullName evidence="1">Uncharacterized protein</fullName>
    </submittedName>
</protein>
<organism evidence="1 2">
    <name type="scientific">Wenyingzhuangia gilva</name>
    <dbReference type="NCBI Taxonomy" id="3057677"/>
    <lineage>
        <taxon>Bacteria</taxon>
        <taxon>Pseudomonadati</taxon>
        <taxon>Bacteroidota</taxon>
        <taxon>Flavobacteriia</taxon>
        <taxon>Flavobacteriales</taxon>
        <taxon>Flavobacteriaceae</taxon>
        <taxon>Wenyingzhuangia</taxon>
    </lineage>
</organism>
<name>A0ABT8VTE5_9FLAO</name>